<dbReference type="Proteomes" id="UP000603453">
    <property type="component" value="Unassembled WGS sequence"/>
</dbReference>
<evidence type="ECO:0000313" key="2">
    <source>
        <dbReference type="EMBL" id="KAG2206083.1"/>
    </source>
</evidence>
<proteinExistence type="predicted"/>
<accession>A0A8H7RAB3</accession>
<dbReference type="EMBL" id="JAEPRD010000032">
    <property type="protein sequence ID" value="KAG2206083.1"/>
    <property type="molecule type" value="Genomic_DNA"/>
</dbReference>
<dbReference type="Pfam" id="PF12762">
    <property type="entry name" value="DDE_Tnp_IS1595"/>
    <property type="match status" value="1"/>
</dbReference>
<keyword evidence="3" id="KW-1185">Reference proteome</keyword>
<dbReference type="AlphaFoldDB" id="A0A8H7RAB3"/>
<evidence type="ECO:0000313" key="3">
    <source>
        <dbReference type="Proteomes" id="UP000603453"/>
    </source>
</evidence>
<dbReference type="NCBIfam" id="NF033547">
    <property type="entry name" value="transpos_IS1595"/>
    <property type="match status" value="1"/>
</dbReference>
<dbReference type="InterPro" id="IPR024445">
    <property type="entry name" value="Tnp_ISXO2-like"/>
</dbReference>
<reference evidence="2" key="1">
    <citation type="submission" date="2020-12" db="EMBL/GenBank/DDBJ databases">
        <title>Metabolic potential, ecology and presence of endohyphal bacteria is reflected in genomic diversity of Mucoromycotina.</title>
        <authorList>
            <person name="Muszewska A."/>
            <person name="Okrasinska A."/>
            <person name="Steczkiewicz K."/>
            <person name="Drgas O."/>
            <person name="Orlowska M."/>
            <person name="Perlinska-Lenart U."/>
            <person name="Aleksandrzak-Piekarczyk T."/>
            <person name="Szatraj K."/>
            <person name="Zielenkiewicz U."/>
            <person name="Pilsyk S."/>
            <person name="Malc E."/>
            <person name="Mieczkowski P."/>
            <person name="Kruszewska J.S."/>
            <person name="Biernat P."/>
            <person name="Pawlowska J."/>
        </authorList>
    </citation>
    <scope>NUCLEOTIDE SEQUENCE</scope>
    <source>
        <strain evidence="2">WA0000017839</strain>
    </source>
</reference>
<protein>
    <recommendedName>
        <fullName evidence="1">ISXO2-like transposase domain-containing protein</fullName>
    </recommendedName>
</protein>
<gene>
    <name evidence="2" type="ORF">INT47_003732</name>
</gene>
<dbReference type="PANTHER" id="PTHR47163">
    <property type="entry name" value="DDE_TNP_IS1595 DOMAIN-CONTAINING PROTEIN"/>
    <property type="match status" value="1"/>
</dbReference>
<dbReference type="InterPro" id="IPR053164">
    <property type="entry name" value="IS1016-like_transposase"/>
</dbReference>
<dbReference type="OrthoDB" id="5598606at2759"/>
<sequence>MTFGFEESGGYRWRCNGLQLNGVRLCNGSRIPLVKDTVFAYKNTPIHDTFSILYFWLVGTKMGQMETLSGCSAKTVRAVVKSIQRMLQQDLDEQSDCCIGGLDAQGNPIVVEIDESKFGKRKHNRGHRVDGVWVVGGVEKTAERKMFLTTVEKRNKPVLERVISRFVKPGSIVRTDCWAAYNGLSLLDIQIVHQTVNHSEGFNINGIHTNTIEGSWNGIKQKLPARKRTKTDMPWNLVEFIWRRKHLGDLSF</sequence>
<name>A0A8H7RAB3_9FUNG</name>
<organism evidence="2 3">
    <name type="scientific">Mucor saturninus</name>
    <dbReference type="NCBI Taxonomy" id="64648"/>
    <lineage>
        <taxon>Eukaryota</taxon>
        <taxon>Fungi</taxon>
        <taxon>Fungi incertae sedis</taxon>
        <taxon>Mucoromycota</taxon>
        <taxon>Mucoromycotina</taxon>
        <taxon>Mucoromycetes</taxon>
        <taxon>Mucorales</taxon>
        <taxon>Mucorineae</taxon>
        <taxon>Mucoraceae</taxon>
        <taxon>Mucor</taxon>
    </lineage>
</organism>
<dbReference type="SMART" id="SM01126">
    <property type="entry name" value="DDE_Tnp_IS1595"/>
    <property type="match status" value="1"/>
</dbReference>
<feature type="domain" description="ISXO2-like transposase" evidence="1">
    <location>
        <begin position="103"/>
        <end position="245"/>
    </location>
</feature>
<comment type="caution">
    <text evidence="2">The sequence shown here is derived from an EMBL/GenBank/DDBJ whole genome shotgun (WGS) entry which is preliminary data.</text>
</comment>
<evidence type="ECO:0000259" key="1">
    <source>
        <dbReference type="SMART" id="SM01126"/>
    </source>
</evidence>
<dbReference type="PANTHER" id="PTHR47163:SF2">
    <property type="entry name" value="SI:DKEY-17M8.2"/>
    <property type="match status" value="1"/>
</dbReference>